<dbReference type="EMBL" id="JYDU01000035">
    <property type="protein sequence ID" value="KRX97088.1"/>
    <property type="molecule type" value="Genomic_DNA"/>
</dbReference>
<sequence length="68" mass="7530">MSDAADVDWHAAGRTCGWLDFLRPLAIVDRRTLLPLENGKLLPHLCMKNAPEARLAFLGHKCFQSGAI</sequence>
<proteinExistence type="predicted"/>
<protein>
    <submittedName>
        <fullName evidence="1">Uncharacterized protein</fullName>
    </submittedName>
</protein>
<evidence type="ECO:0000313" key="2">
    <source>
        <dbReference type="Proteomes" id="UP000054815"/>
    </source>
</evidence>
<comment type="caution">
    <text evidence="1">The sequence shown here is derived from an EMBL/GenBank/DDBJ whole genome shotgun (WGS) entry which is preliminary data.</text>
</comment>
<dbReference type="AlphaFoldDB" id="A0A0V0YAV6"/>
<evidence type="ECO:0000313" key="1">
    <source>
        <dbReference type="EMBL" id="KRX97088.1"/>
    </source>
</evidence>
<name>A0A0V0YAV6_TRIPS</name>
<organism evidence="1 2">
    <name type="scientific">Trichinella pseudospiralis</name>
    <name type="common">Parasitic roundworm</name>
    <dbReference type="NCBI Taxonomy" id="6337"/>
    <lineage>
        <taxon>Eukaryota</taxon>
        <taxon>Metazoa</taxon>
        <taxon>Ecdysozoa</taxon>
        <taxon>Nematoda</taxon>
        <taxon>Enoplea</taxon>
        <taxon>Dorylaimia</taxon>
        <taxon>Trichinellida</taxon>
        <taxon>Trichinellidae</taxon>
        <taxon>Trichinella</taxon>
    </lineage>
</organism>
<gene>
    <name evidence="1" type="ORF">T4E_4603</name>
</gene>
<dbReference type="Proteomes" id="UP000054815">
    <property type="component" value="Unassembled WGS sequence"/>
</dbReference>
<reference evidence="1 2" key="1">
    <citation type="submission" date="2015-01" db="EMBL/GenBank/DDBJ databases">
        <title>Evolution of Trichinella species and genotypes.</title>
        <authorList>
            <person name="Korhonen P.K."/>
            <person name="Edoardo P."/>
            <person name="Giuseppe L.R."/>
            <person name="Gasser R.B."/>
        </authorList>
    </citation>
    <scope>NUCLEOTIDE SEQUENCE [LARGE SCALE GENOMIC DNA]</scope>
    <source>
        <strain evidence="1">ISS141</strain>
    </source>
</reference>
<accession>A0A0V0YAV6</accession>